<keyword evidence="4 7" id="KW-1133">Transmembrane helix</keyword>
<evidence type="ECO:0000256" key="2">
    <source>
        <dbReference type="ARBA" id="ARBA00022692"/>
    </source>
</evidence>
<evidence type="ECO:0000256" key="3">
    <source>
        <dbReference type="ARBA" id="ARBA00022737"/>
    </source>
</evidence>
<feature type="transmembrane region" description="Helical" evidence="7">
    <location>
        <begin position="86"/>
        <end position="110"/>
    </location>
</feature>
<dbReference type="InterPro" id="IPR000644">
    <property type="entry name" value="CBS_dom"/>
</dbReference>
<comment type="subcellular location">
    <subcellularLocation>
        <location evidence="1">Membrane</location>
        <topology evidence="1">Multi-pass membrane protein</topology>
    </subcellularLocation>
</comment>
<feature type="transmembrane region" description="Helical" evidence="7">
    <location>
        <begin position="6"/>
        <end position="27"/>
    </location>
</feature>
<protein>
    <recommendedName>
        <fullName evidence="11">CBS domain-containing protein</fullName>
    </recommendedName>
</protein>
<dbReference type="CDD" id="cd04590">
    <property type="entry name" value="CBS_pair_CorC_HlyC_assoc"/>
    <property type="match status" value="1"/>
</dbReference>
<evidence type="ECO:0000256" key="6">
    <source>
        <dbReference type="ARBA" id="ARBA00023136"/>
    </source>
</evidence>
<dbReference type="Pfam" id="PF03471">
    <property type="entry name" value="CorC_HlyC"/>
    <property type="match status" value="1"/>
</dbReference>
<proteinExistence type="predicted"/>
<feature type="transmembrane region" description="Helical" evidence="7">
    <location>
        <begin position="154"/>
        <end position="175"/>
    </location>
</feature>
<keyword evidence="5" id="KW-0129">CBS domain</keyword>
<dbReference type="Gene3D" id="3.30.465.10">
    <property type="match status" value="1"/>
</dbReference>
<dbReference type="SMART" id="SM00116">
    <property type="entry name" value="CBS"/>
    <property type="match status" value="2"/>
</dbReference>
<reference evidence="10" key="1">
    <citation type="submission" date="2018-05" db="EMBL/GenBank/DDBJ databases">
        <authorList>
            <person name="Lanie J.A."/>
            <person name="Ng W.-L."/>
            <person name="Kazmierczak K.M."/>
            <person name="Andrzejewski T.M."/>
            <person name="Davidsen T.M."/>
            <person name="Wayne K.J."/>
            <person name="Tettelin H."/>
            <person name="Glass J.I."/>
            <person name="Rusch D."/>
            <person name="Podicherti R."/>
            <person name="Tsui H.-C.T."/>
            <person name="Winkler M.E."/>
        </authorList>
    </citation>
    <scope>NUCLEOTIDE SEQUENCE</scope>
</reference>
<feature type="domain" description="CNNM transmembrane" evidence="9">
    <location>
        <begin position="26"/>
        <end position="216"/>
    </location>
</feature>
<dbReference type="InterPro" id="IPR005170">
    <property type="entry name" value="Transptr-assoc_dom"/>
</dbReference>
<gene>
    <name evidence="10" type="ORF">METZ01_LOCUS198094</name>
</gene>
<dbReference type="InterPro" id="IPR046342">
    <property type="entry name" value="CBS_dom_sf"/>
</dbReference>
<dbReference type="PANTHER" id="PTHR22777:SF17">
    <property type="entry name" value="UPF0053 PROTEIN SLL0260"/>
    <property type="match status" value="1"/>
</dbReference>
<dbReference type="PROSITE" id="PS51846">
    <property type="entry name" value="CNNM"/>
    <property type="match status" value="1"/>
</dbReference>
<dbReference type="PROSITE" id="PS51371">
    <property type="entry name" value="CBS"/>
    <property type="match status" value="2"/>
</dbReference>
<keyword evidence="2 7" id="KW-0812">Transmembrane</keyword>
<feature type="transmembrane region" description="Helical" evidence="7">
    <location>
        <begin position="34"/>
        <end position="55"/>
    </location>
</feature>
<organism evidence="10">
    <name type="scientific">marine metagenome</name>
    <dbReference type="NCBI Taxonomy" id="408172"/>
    <lineage>
        <taxon>unclassified sequences</taxon>
        <taxon>metagenomes</taxon>
        <taxon>ecological metagenomes</taxon>
    </lineage>
</organism>
<evidence type="ECO:0000259" key="9">
    <source>
        <dbReference type="PROSITE" id="PS51846"/>
    </source>
</evidence>
<name>A0A382E3H7_9ZZZZ</name>
<evidence type="ECO:0000256" key="5">
    <source>
        <dbReference type="ARBA" id="ARBA00023122"/>
    </source>
</evidence>
<dbReference type="InterPro" id="IPR016169">
    <property type="entry name" value="FAD-bd_PCMH_sub2"/>
</dbReference>
<evidence type="ECO:0008006" key="11">
    <source>
        <dbReference type="Google" id="ProtNLM"/>
    </source>
</evidence>
<keyword evidence="6 7" id="KW-0472">Membrane</keyword>
<dbReference type="Pfam" id="PF01595">
    <property type="entry name" value="CNNM"/>
    <property type="match status" value="1"/>
</dbReference>
<dbReference type="GO" id="GO:0050660">
    <property type="term" value="F:flavin adenine dinucleotide binding"/>
    <property type="evidence" value="ECO:0007669"/>
    <property type="project" value="InterPro"/>
</dbReference>
<dbReference type="InterPro" id="IPR002550">
    <property type="entry name" value="CNNM"/>
</dbReference>
<dbReference type="SMART" id="SM01091">
    <property type="entry name" value="CorC_HlyC"/>
    <property type="match status" value="1"/>
</dbReference>
<dbReference type="PANTHER" id="PTHR22777">
    <property type="entry name" value="HEMOLYSIN-RELATED"/>
    <property type="match status" value="1"/>
</dbReference>
<dbReference type="SUPFAM" id="SSF54631">
    <property type="entry name" value="CBS-domain pair"/>
    <property type="match status" value="1"/>
</dbReference>
<keyword evidence="3" id="KW-0677">Repeat</keyword>
<evidence type="ECO:0000256" key="4">
    <source>
        <dbReference type="ARBA" id="ARBA00022989"/>
    </source>
</evidence>
<feature type="transmembrane region" description="Helical" evidence="7">
    <location>
        <begin position="117"/>
        <end position="134"/>
    </location>
</feature>
<evidence type="ECO:0000256" key="7">
    <source>
        <dbReference type="SAM" id="Phobius"/>
    </source>
</evidence>
<sequence length="454" mass="49559">MLELPLGLGTSGVFVLAAGGASGSLGISGLYLQITLIVVCITLVAFFSSAEASFISANKLRVRYLAEQGNRSAQVITCVLDHHEKFFATILVTENAFIIFASSLGTAVAITLVQGNAALVLLAPLVMTVVIVAFGEITPKTLATGSAERWSLFVARPISVIMYLETTVIFLFTLMPRLMVKLMGREQGLWASSVTEGELRMLIDISKAEGAVDDDEADLLEKVFSFGDRQMREIMTPRLEFVMVELSTTLEEFLRVYSDHSHTRFPVYDDSMENVVGVLSSKDVLLALGQNQLKLQDSVTNMLRPAFFVPETKTVSSTFNEMQQGGNGLVLMVDEFGGIAGLATVKQLLEVIVGQVTMEDDDSEESYIPVDENTYRLDAGVGIPEINEELDLGLPEGDYQTVAGFILDSLGRIPEEGDMVEFENLRMTVKEMNGVKIETVELRRMVFEADGAGS</sequence>
<dbReference type="Pfam" id="PF00571">
    <property type="entry name" value="CBS"/>
    <property type="match status" value="2"/>
</dbReference>
<feature type="domain" description="CBS" evidence="8">
    <location>
        <begin position="302"/>
        <end position="358"/>
    </location>
</feature>
<dbReference type="AlphaFoldDB" id="A0A382E3H7"/>
<dbReference type="InterPro" id="IPR036318">
    <property type="entry name" value="FAD-bd_PCMH-like_sf"/>
</dbReference>
<evidence type="ECO:0000256" key="1">
    <source>
        <dbReference type="ARBA" id="ARBA00004141"/>
    </source>
</evidence>
<dbReference type="SUPFAM" id="SSF56176">
    <property type="entry name" value="FAD-binding/transporter-associated domain-like"/>
    <property type="match status" value="1"/>
</dbReference>
<dbReference type="EMBL" id="UINC01042508">
    <property type="protein sequence ID" value="SVB45240.1"/>
    <property type="molecule type" value="Genomic_DNA"/>
</dbReference>
<feature type="domain" description="CBS" evidence="8">
    <location>
        <begin position="235"/>
        <end position="295"/>
    </location>
</feature>
<dbReference type="GO" id="GO:0005886">
    <property type="term" value="C:plasma membrane"/>
    <property type="evidence" value="ECO:0007669"/>
    <property type="project" value="TreeGrafter"/>
</dbReference>
<evidence type="ECO:0000313" key="10">
    <source>
        <dbReference type="EMBL" id="SVB45240.1"/>
    </source>
</evidence>
<accession>A0A382E3H7</accession>
<dbReference type="Gene3D" id="3.10.580.10">
    <property type="entry name" value="CBS-domain"/>
    <property type="match status" value="1"/>
</dbReference>
<evidence type="ECO:0000259" key="8">
    <source>
        <dbReference type="PROSITE" id="PS51371"/>
    </source>
</evidence>
<dbReference type="InterPro" id="IPR044751">
    <property type="entry name" value="Ion_transp-like_CBS"/>
</dbReference>